<dbReference type="OrthoDB" id="9784739at2"/>
<keyword evidence="5" id="KW-0443">Lipid metabolism</keyword>
<evidence type="ECO:0000256" key="5">
    <source>
        <dbReference type="ARBA" id="ARBA00023098"/>
    </source>
</evidence>
<comment type="caution">
    <text evidence="9">The sequence shown here is derived from an EMBL/GenBank/DDBJ whole genome shotgun (WGS) entry which is preliminary data.</text>
</comment>
<keyword evidence="3 9" id="KW-0808">Transferase</keyword>
<dbReference type="InterPro" id="IPR011004">
    <property type="entry name" value="Trimer_LpxA-like_sf"/>
</dbReference>
<dbReference type="Gene3D" id="2.160.10.10">
    <property type="entry name" value="Hexapeptide repeat proteins"/>
    <property type="match status" value="1"/>
</dbReference>
<evidence type="ECO:0000256" key="7">
    <source>
        <dbReference type="SAM" id="MobiDB-lite"/>
    </source>
</evidence>
<dbReference type="InterPro" id="IPR018357">
    <property type="entry name" value="Hexapep_transf_CS"/>
</dbReference>
<evidence type="ECO:0000256" key="3">
    <source>
        <dbReference type="ARBA" id="ARBA00022679"/>
    </source>
</evidence>
<dbReference type="PANTHER" id="PTHR43378">
    <property type="entry name" value="UDP-3-O-ACYLGLUCOSAMINE N-ACYLTRANSFERASE"/>
    <property type="match status" value="1"/>
</dbReference>
<evidence type="ECO:0000256" key="6">
    <source>
        <dbReference type="ARBA" id="ARBA00023315"/>
    </source>
</evidence>
<dbReference type="Proteomes" id="UP000289708">
    <property type="component" value="Unassembled WGS sequence"/>
</dbReference>
<dbReference type="PANTHER" id="PTHR43378:SF2">
    <property type="entry name" value="UDP-3-O-ACYLGLUCOSAMINE N-ACYLTRANSFERASE 1, MITOCHONDRIAL-RELATED"/>
    <property type="match status" value="1"/>
</dbReference>
<dbReference type="GO" id="GO:0016410">
    <property type="term" value="F:N-acyltransferase activity"/>
    <property type="evidence" value="ECO:0007669"/>
    <property type="project" value="InterPro"/>
</dbReference>
<keyword evidence="4" id="KW-0677">Repeat</keyword>
<evidence type="ECO:0000256" key="2">
    <source>
        <dbReference type="ARBA" id="ARBA00022556"/>
    </source>
</evidence>
<feature type="domain" description="UDP-3-O-[3-hydroxymyristoyl] glucosamine N-acyltransferase non-repeat region" evidence="8">
    <location>
        <begin position="35"/>
        <end position="100"/>
    </location>
</feature>
<dbReference type="GO" id="GO:0009245">
    <property type="term" value="P:lipid A biosynthetic process"/>
    <property type="evidence" value="ECO:0007669"/>
    <property type="project" value="UniProtKB-KW"/>
</dbReference>
<dbReference type="RefSeq" id="WP_128776343.1">
    <property type="nucleotide sequence ID" value="NZ_RYFI01000003.1"/>
</dbReference>
<evidence type="ECO:0000313" key="9">
    <source>
        <dbReference type="EMBL" id="RXF74693.1"/>
    </source>
</evidence>
<dbReference type="Gene3D" id="3.40.1390.10">
    <property type="entry name" value="MurE/MurF, N-terminal domain"/>
    <property type="match status" value="1"/>
</dbReference>
<dbReference type="Pfam" id="PF04613">
    <property type="entry name" value="LpxD"/>
    <property type="match status" value="1"/>
</dbReference>
<keyword evidence="6 9" id="KW-0012">Acyltransferase</keyword>
<protein>
    <submittedName>
        <fullName evidence="9">UDP-3-O-(3-hydroxymyristoyl)glucosamine N-acyltransferase</fullName>
    </submittedName>
</protein>
<dbReference type="SUPFAM" id="SSF51161">
    <property type="entry name" value="Trimeric LpxA-like enzymes"/>
    <property type="match status" value="1"/>
</dbReference>
<evidence type="ECO:0000313" key="10">
    <source>
        <dbReference type="Proteomes" id="UP000289708"/>
    </source>
</evidence>
<keyword evidence="2" id="KW-0441">Lipid A biosynthesis</keyword>
<feature type="region of interest" description="Disordered" evidence="7">
    <location>
        <begin position="287"/>
        <end position="317"/>
    </location>
</feature>
<name>A0A4Q0MM94_9HYPH</name>
<evidence type="ECO:0000256" key="4">
    <source>
        <dbReference type="ARBA" id="ARBA00022737"/>
    </source>
</evidence>
<feature type="compositionally biased region" description="Basic and acidic residues" evidence="7">
    <location>
        <begin position="287"/>
        <end position="296"/>
    </location>
</feature>
<dbReference type="InterPro" id="IPR007691">
    <property type="entry name" value="LpxD"/>
</dbReference>
<evidence type="ECO:0000256" key="1">
    <source>
        <dbReference type="ARBA" id="ARBA00022516"/>
    </source>
</evidence>
<organism evidence="9 10">
    <name type="scientific">Hansschlegelia zhihuaiae</name>
    <dbReference type="NCBI Taxonomy" id="405005"/>
    <lineage>
        <taxon>Bacteria</taxon>
        <taxon>Pseudomonadati</taxon>
        <taxon>Pseudomonadota</taxon>
        <taxon>Alphaproteobacteria</taxon>
        <taxon>Hyphomicrobiales</taxon>
        <taxon>Methylopilaceae</taxon>
        <taxon>Hansschlegelia</taxon>
    </lineage>
</organism>
<gene>
    <name evidence="9" type="ORF">EK403_04700</name>
</gene>
<dbReference type="Pfam" id="PF00132">
    <property type="entry name" value="Hexapep"/>
    <property type="match status" value="1"/>
</dbReference>
<dbReference type="AlphaFoldDB" id="A0A4Q0MM94"/>
<reference evidence="9 10" key="1">
    <citation type="submission" date="2018-12" db="EMBL/GenBank/DDBJ databases">
        <title>bacterium Hansschlegelia zhihuaiae S113.</title>
        <authorList>
            <person name="He J."/>
        </authorList>
    </citation>
    <scope>NUCLEOTIDE SEQUENCE [LARGE SCALE GENOMIC DNA]</scope>
    <source>
        <strain evidence="9 10">S 113</strain>
    </source>
</reference>
<sequence>MTGPRFHHEPEPLDLVRLIEITGAVVAGDADRLVSITGVAALDWAGPSEIAYAEDERDADALAASAAGACLVAPRFAALAPESSIALVSDEPGRAFARVAGALFPAAARPQALFGAGVAPGASVHPEARLEPDVSVDPGAVIGPGAEIGRGAIVGANVVIGAGVRLGRDSAIGPGATVANALIGDRVVIHAGAAVGHGDGADARLEGALPLLGRVVLQDGVEIGPNATVARGRIGDTVVGEATRIGALANVGPDAMIGRCCVIFAHHALGAGSMVADFSSLGLRAGSDRQRRRADGALRITASEAERPADASEDAPE</sequence>
<accession>A0A4Q0MM94</accession>
<proteinExistence type="predicted"/>
<dbReference type="PROSITE" id="PS00101">
    <property type="entry name" value="HEXAPEP_TRANSFERASES"/>
    <property type="match status" value="2"/>
</dbReference>
<dbReference type="EMBL" id="RYFI01000003">
    <property type="protein sequence ID" value="RXF74693.1"/>
    <property type="molecule type" value="Genomic_DNA"/>
</dbReference>
<keyword evidence="1" id="KW-0444">Lipid biosynthesis</keyword>
<dbReference type="InterPro" id="IPR001451">
    <property type="entry name" value="Hexapep"/>
</dbReference>
<dbReference type="GO" id="GO:0016020">
    <property type="term" value="C:membrane"/>
    <property type="evidence" value="ECO:0007669"/>
    <property type="project" value="GOC"/>
</dbReference>
<dbReference type="InterPro" id="IPR020573">
    <property type="entry name" value="UDP_GlcNAc_AcTrfase_non-rep"/>
</dbReference>
<evidence type="ECO:0000259" key="8">
    <source>
        <dbReference type="Pfam" id="PF04613"/>
    </source>
</evidence>
<keyword evidence="10" id="KW-1185">Reference proteome</keyword>